<gene>
    <name evidence="16" type="primary">SEC31</name>
    <name evidence="16" type="ORF">C6P40_001951</name>
</gene>
<dbReference type="Pfam" id="PF08631">
    <property type="entry name" value="SPO22"/>
    <property type="match status" value="1"/>
</dbReference>
<keyword evidence="8" id="KW-0677">Repeat</keyword>
<keyword evidence="10" id="KW-0931">ER-Golgi transport</keyword>
<evidence type="ECO:0000313" key="17">
    <source>
        <dbReference type="Proteomes" id="UP000697127"/>
    </source>
</evidence>
<dbReference type="GO" id="GO:0051321">
    <property type="term" value="P:meiotic cell cycle"/>
    <property type="evidence" value="ECO:0007669"/>
    <property type="project" value="UniProtKB-KW"/>
</dbReference>
<dbReference type="InterPro" id="IPR036322">
    <property type="entry name" value="WD40_repeat_dom_sf"/>
</dbReference>
<comment type="subcellular location">
    <subcellularLocation>
        <location evidence="1">Cytoplasmic vesicle</location>
        <location evidence="1">COPII-coated vesicle membrane</location>
        <topology evidence="1">Peripheral membrane protein</topology>
        <orientation evidence="1">Cytoplasmic side</orientation>
    </subcellularLocation>
    <subcellularLocation>
        <location evidence="2">Endoplasmic reticulum membrane</location>
        <topology evidence="2">Peripheral membrane protein</topology>
        <orientation evidence="2">Cytoplasmic side</orientation>
    </subcellularLocation>
</comment>
<name>A0A9P6WKK2_9ASCO</name>
<keyword evidence="7 14" id="KW-0853">WD repeat</keyword>
<keyword evidence="9" id="KW-0256">Endoplasmic reticulum</keyword>
<dbReference type="GO" id="GO:0005789">
    <property type="term" value="C:endoplasmic reticulum membrane"/>
    <property type="evidence" value="ECO:0007669"/>
    <property type="project" value="UniProtKB-SubCell"/>
</dbReference>
<dbReference type="PANTHER" id="PTHR13923:SF11">
    <property type="entry name" value="SECRETORY 31, ISOFORM D"/>
    <property type="match status" value="1"/>
</dbReference>
<feature type="compositionally biased region" description="Low complexity" evidence="15">
    <location>
        <begin position="771"/>
        <end position="797"/>
    </location>
</feature>
<dbReference type="GO" id="GO:0015031">
    <property type="term" value="P:protein transport"/>
    <property type="evidence" value="ECO:0007669"/>
    <property type="project" value="UniProtKB-KW"/>
</dbReference>
<dbReference type="Proteomes" id="UP000697127">
    <property type="component" value="Unassembled WGS sequence"/>
</dbReference>
<reference evidence="16" key="1">
    <citation type="submission" date="2020-11" db="EMBL/GenBank/DDBJ databases">
        <title>Kefir isolates.</title>
        <authorList>
            <person name="Marcisauskas S."/>
            <person name="Kim Y."/>
            <person name="Blasche S."/>
        </authorList>
    </citation>
    <scope>NUCLEOTIDE SEQUENCE</scope>
    <source>
        <strain evidence="16">Olga-1</strain>
    </source>
</reference>
<dbReference type="GO" id="GO:0070971">
    <property type="term" value="C:endoplasmic reticulum exit site"/>
    <property type="evidence" value="ECO:0007669"/>
    <property type="project" value="TreeGrafter"/>
</dbReference>
<organism evidence="16 17">
    <name type="scientific">Pichia californica</name>
    <dbReference type="NCBI Taxonomy" id="460514"/>
    <lineage>
        <taxon>Eukaryota</taxon>
        <taxon>Fungi</taxon>
        <taxon>Dikarya</taxon>
        <taxon>Ascomycota</taxon>
        <taxon>Saccharomycotina</taxon>
        <taxon>Pichiomycetes</taxon>
        <taxon>Pichiales</taxon>
        <taxon>Pichiaceae</taxon>
        <taxon>Pichia</taxon>
    </lineage>
</organism>
<dbReference type="InterPro" id="IPR001680">
    <property type="entry name" value="WD40_rpt"/>
</dbReference>
<evidence type="ECO:0000256" key="5">
    <source>
        <dbReference type="ARBA" id="ARBA00021236"/>
    </source>
</evidence>
<dbReference type="GO" id="GO:0090110">
    <property type="term" value="P:COPII-coated vesicle cargo loading"/>
    <property type="evidence" value="ECO:0007669"/>
    <property type="project" value="TreeGrafter"/>
</dbReference>
<feature type="compositionally biased region" description="Polar residues" evidence="15">
    <location>
        <begin position="830"/>
        <end position="871"/>
    </location>
</feature>
<accession>A0A9P6WKK2</accession>
<dbReference type="InterPro" id="IPR013940">
    <property type="entry name" value="Spo22/ZIP4/TEX11"/>
</dbReference>
<feature type="compositionally biased region" description="Low complexity" evidence="15">
    <location>
        <begin position="872"/>
        <end position="886"/>
    </location>
</feature>
<sequence length="2293" mass="259737">MDDNFSSDSYLSIYNPFDTSNDIKESKPIFTALAPGKFTSIDWSKPSDDYPLGLLACGLENSTIQIYNPNILISSKSSNLIDSRIAEYSKHTTPVLKVKFNPLQSNILASSGSKGEIFIWDIKKGSSFNPGQSISPISKVSSLAWNNVMPHIFATAGDNGYTSIWDLKAKREVLQLNYSNINLSTVQWHPNQSTKLVTASDVDSDPVILTWDLRNSSVPEKIMKGHKKGVLSLDWCLDDSNLLLSSGRDDSTLLWNPIEGIQLASYPLSSNWVHETKFAPKIPEIIASASLSKKIIIQSLQDTSKPDINKVKSQNENDFWNEISTVETQQPTIKIQQAPIWLKRPVSANFGYGGKLVITKNKEIKIVSISKDGSIDNLAKEMITAIATKDFNNLCDLKIKSNENETLKENSDWNLLKKILDNTSIESLLNIQENKDEIQTTSDPNNETRSSSNIGDLIDDDEFFAQIGNSNNINNSIVDTNYIPNGKFDLFSKSSDEFENDAIKLLMANKTDELLDLCIKKDHILEALVLVLNGSEKAKEKASSAYFKKFAEKSSFARLLYSSSTNSLSDVVKNADISSWKEIAKSIITFSKGKASFNVEMKLLGDRLLDSGLEDSRNSALSCYIVANALDKVSSVWLSELSDYESFYLKNENGSKNTAFEARFKALGEVIEKIVVFQSKTSSSLTGDLSGLGKAFVEYADSLVNFGHHELAYKLLNLITDSIPEIKIEKDRISKAFISTKTLPSTNKNNYGVPKSSNMVPLPNVSMVSGQQTTLQQTQPPLQTVPPQSQRQSISSQKRVKNPYVIPDSLTSSSIPTPPVNLPPTNLHPSSNAGFQQHQFQPNPYFNNTNANQQVAQSYPANGNMINNTTVPPAKANPYAPNPKTALDSLKNSNYTNGVESTLAPPPQFKKELPPSMKKNIEGWNDLPTHLAPTIKRATPTQPVVNNFMKHTSSRSVSQAPAIPPPPSRQASEQIAQPIASVPISRVSSMSKNPYAPKPEVIEPVRSPVYPRSPFTPQPSGSAIKTSNPSKNPYAPKNVTNSYTEASVQQQQQPLHQIPNTTFNANSMPPPPAYAKPATSIPPPPPQLVKKTNISSPTPISGNHLPDLASVVNAVPSKPGSPENSSGSLHIQPIISILSEELEKVRPKIPAKFNKQLTDAEKRIDILFQHLKKGDLLTDSTIERLVNLATSLRDGEYAKALAIRDEISTASPEQCGDWMVGVNRLIGMVQATSPSCENNIKILTNIDKSDDSLFELSCIKNRLDSLIPILESTEKLIRMEHLPILHSDSNIEMSSSIKKIMPSLEEVSLNLWNVINFKQKECEDNLEDKRSWKTEFKNMMNLKYFNSLLLSLYALLDIFNGKSKIRCLKCLLKSYYECIDVNDLVTGKQIKEYVEKLCNYLEQFKFEFEDNKVYQTLKLEFFILDMQSALLSNNVSMAKFYENKANIVDKCENMKPENVFNICRAFYNDGLKLYKEENYLDSHYFLQKCYLILEKMNIPKSLIAENKIRSSTLIMLAKCCIKINNKESFNEATKLLKLLQLNETDKLESFKLQIELIEHQNLNNNEIEDMIMKVVITFPLEIEVLKQVMMILNSYSHRNPTIAKNCLLYVFNNKLDFSNKEFVEIAESYIVSLIWMVTSQLKKEISAEKLKISKTILEISDKKMMFELTNDTTNCIIIMLWSMGKKKMKEECYEEALDWFDCCFVRFLKTSAGVQQEQTIGKIQRSMLQCCLKNNNYEKFTDVMNSMTESNKKNPLTLYYEFVKMLRLNINHDQIINTLSELSLSNDPKTLNLLALCVVESKTFVDNNNNSENESFIKEPLNHAIDKLLTKCNNVNPSNCDQLFLVALRSSVYIYGKSFETEIEKGNIASVEMIERSVNQMLNYARENIKNNINLTEISNDIEWFSSSCYNSGLMLLEKNILDIRGVKLFGSVIKLIDFINKNTEDNTKYLKWKCKTIIFKSFCEREILLKGNKDNWNSKWIEIYDQNQWVVDNITSNKEKEYKDIKFQSILLKNESLVNRNEWNTLIQMIKNMNEYSKDYNDDNQEIDILVENLLNMVNGEENHHSVDNNIMKLLDIIFIERGFKIEYKVDINMLFKWIHMLLNKMIYKDYYEDKLLDYISFFKESLSNLTESDNKKLKNSEIEWLAGVCWNKGIDIILRNKQNGSENVEDEDITMEDSFSGIEERSLDKISHVDKNVIDIKRNLRWCEIAIKIMPERPSIPERHPSLILNDKISDAGMTFKCGCKGGKCIKETANWLYGPNGEINNPQEDCTKTEAYHFKNLIHDSVGRQL</sequence>
<keyword evidence="17" id="KW-1185">Reference proteome</keyword>
<dbReference type="EMBL" id="PUHW01000223">
    <property type="protein sequence ID" value="KAG0687733.1"/>
    <property type="molecule type" value="Genomic_DNA"/>
</dbReference>
<evidence type="ECO:0000256" key="8">
    <source>
        <dbReference type="ARBA" id="ARBA00022737"/>
    </source>
</evidence>
<proteinExistence type="inferred from homology"/>
<dbReference type="SUPFAM" id="SSF50978">
    <property type="entry name" value="WD40 repeat-like"/>
    <property type="match status" value="1"/>
</dbReference>
<evidence type="ECO:0000256" key="3">
    <source>
        <dbReference type="ARBA" id="ARBA00009358"/>
    </source>
</evidence>
<evidence type="ECO:0000256" key="2">
    <source>
        <dbReference type="ARBA" id="ARBA00004397"/>
    </source>
</evidence>
<feature type="compositionally biased region" description="Polar residues" evidence="15">
    <location>
        <begin position="1038"/>
        <end position="1067"/>
    </location>
</feature>
<feature type="repeat" description="WD" evidence="14">
    <location>
        <begin position="223"/>
        <end position="256"/>
    </location>
</feature>
<feature type="region of interest" description="Disordered" evidence="15">
    <location>
        <begin position="768"/>
        <end position="886"/>
    </location>
</feature>
<evidence type="ECO:0000256" key="11">
    <source>
        <dbReference type="ARBA" id="ARBA00022927"/>
    </source>
</evidence>
<protein>
    <recommendedName>
        <fullName evidence="5">Protein transport protein SEC31</fullName>
    </recommendedName>
    <alternativeName>
        <fullName evidence="4">Protein transport protein sec31</fullName>
    </alternativeName>
</protein>
<dbReference type="Pfam" id="PF00400">
    <property type="entry name" value="WD40"/>
    <property type="match status" value="1"/>
</dbReference>
<evidence type="ECO:0000256" key="1">
    <source>
        <dbReference type="ARBA" id="ARBA00004299"/>
    </source>
</evidence>
<dbReference type="GO" id="GO:0007029">
    <property type="term" value="P:endoplasmic reticulum organization"/>
    <property type="evidence" value="ECO:0007669"/>
    <property type="project" value="TreeGrafter"/>
</dbReference>
<dbReference type="GO" id="GO:0030127">
    <property type="term" value="C:COPII vesicle coat"/>
    <property type="evidence" value="ECO:0007669"/>
    <property type="project" value="TreeGrafter"/>
</dbReference>
<evidence type="ECO:0000256" key="10">
    <source>
        <dbReference type="ARBA" id="ARBA00022892"/>
    </source>
</evidence>
<comment type="function">
    <text evidence="13">Component of the coat protein complex II (COPII) which promotes the formation of transport vesicles from the endoplasmic reticulum (ER). The coat has two main functions, the physical deformation of the endoplasmic reticulum membrane into vesicles and the selection of cargo molecules.</text>
</comment>
<evidence type="ECO:0000256" key="15">
    <source>
        <dbReference type="SAM" id="MobiDB-lite"/>
    </source>
</evidence>
<keyword evidence="6" id="KW-0813">Transport</keyword>
<comment type="similarity">
    <text evidence="3">Belongs to the WD repeat SEC31 family.</text>
</comment>
<evidence type="ECO:0000256" key="13">
    <source>
        <dbReference type="ARBA" id="ARBA00025471"/>
    </source>
</evidence>
<dbReference type="Gene3D" id="1.20.940.10">
    <property type="entry name" value="Functional domain of the splicing factor Prp18"/>
    <property type="match status" value="1"/>
</dbReference>
<keyword evidence="11" id="KW-0653">Protein transport</keyword>
<dbReference type="PANTHER" id="PTHR13923">
    <property type="entry name" value="SEC31-RELATED PROTEIN"/>
    <property type="match status" value="1"/>
</dbReference>
<evidence type="ECO:0000256" key="12">
    <source>
        <dbReference type="ARBA" id="ARBA00023254"/>
    </source>
</evidence>
<feature type="region of interest" description="Disordered" evidence="15">
    <location>
        <begin position="952"/>
        <end position="974"/>
    </location>
</feature>
<dbReference type="PROSITE" id="PS50294">
    <property type="entry name" value="WD_REPEATS_REGION"/>
    <property type="match status" value="2"/>
</dbReference>
<dbReference type="PROSITE" id="PS50082">
    <property type="entry name" value="WD_REPEATS_2"/>
    <property type="match status" value="2"/>
</dbReference>
<dbReference type="Gene3D" id="2.130.10.10">
    <property type="entry name" value="YVTN repeat-like/Quinoprotein amine dehydrogenase"/>
    <property type="match status" value="1"/>
</dbReference>
<evidence type="ECO:0000256" key="4">
    <source>
        <dbReference type="ARBA" id="ARBA00013507"/>
    </source>
</evidence>
<evidence type="ECO:0000256" key="6">
    <source>
        <dbReference type="ARBA" id="ARBA00022448"/>
    </source>
</evidence>
<dbReference type="SMART" id="SM00320">
    <property type="entry name" value="WD40"/>
    <property type="match status" value="6"/>
</dbReference>
<evidence type="ECO:0000256" key="14">
    <source>
        <dbReference type="PROSITE-ProRule" id="PRU00221"/>
    </source>
</evidence>
<dbReference type="Gene3D" id="1.25.40.1030">
    <property type="match status" value="1"/>
</dbReference>
<evidence type="ECO:0000256" key="9">
    <source>
        <dbReference type="ARBA" id="ARBA00022824"/>
    </source>
</evidence>
<dbReference type="InterPro" id="IPR015943">
    <property type="entry name" value="WD40/YVTN_repeat-like_dom_sf"/>
</dbReference>
<evidence type="ECO:0000313" key="16">
    <source>
        <dbReference type="EMBL" id="KAG0687733.1"/>
    </source>
</evidence>
<keyword evidence="12" id="KW-0469">Meiosis</keyword>
<dbReference type="GO" id="GO:0005198">
    <property type="term" value="F:structural molecule activity"/>
    <property type="evidence" value="ECO:0007669"/>
    <property type="project" value="TreeGrafter"/>
</dbReference>
<feature type="region of interest" description="Disordered" evidence="15">
    <location>
        <begin position="989"/>
        <end position="1079"/>
    </location>
</feature>
<feature type="repeat" description="WD" evidence="14">
    <location>
        <begin position="88"/>
        <end position="130"/>
    </location>
</feature>
<feature type="compositionally biased region" description="Polar residues" evidence="15">
    <location>
        <begin position="1018"/>
        <end position="1031"/>
    </location>
</feature>
<comment type="caution">
    <text evidence="16">The sequence shown here is derived from an EMBL/GenBank/DDBJ whole genome shotgun (WGS) entry which is preliminary data.</text>
</comment>
<feature type="compositionally biased region" description="Pro residues" evidence="15">
    <location>
        <begin position="1068"/>
        <end position="1079"/>
    </location>
</feature>
<dbReference type="InterPro" id="IPR040251">
    <property type="entry name" value="SEC31-like"/>
</dbReference>
<evidence type="ECO:0000256" key="7">
    <source>
        <dbReference type="ARBA" id="ARBA00022574"/>
    </source>
</evidence>